<evidence type="ECO:0000259" key="3">
    <source>
        <dbReference type="PROSITE" id="PS51140"/>
    </source>
</evidence>
<dbReference type="SMART" id="SM00463">
    <property type="entry name" value="SMR"/>
    <property type="match status" value="1"/>
</dbReference>
<dbReference type="SUPFAM" id="SSF46934">
    <property type="entry name" value="UBA-like"/>
    <property type="match status" value="1"/>
</dbReference>
<dbReference type="AlphaFoldDB" id="A0A8H2VKN7"/>
<organism evidence="4 5">
    <name type="scientific">Maudiozyma barnettii</name>
    <dbReference type="NCBI Taxonomy" id="61262"/>
    <lineage>
        <taxon>Eukaryota</taxon>
        <taxon>Fungi</taxon>
        <taxon>Dikarya</taxon>
        <taxon>Ascomycota</taxon>
        <taxon>Saccharomycotina</taxon>
        <taxon>Saccharomycetes</taxon>
        <taxon>Saccharomycetales</taxon>
        <taxon>Saccharomycetaceae</taxon>
        <taxon>Maudiozyma</taxon>
    </lineage>
</organism>
<protein>
    <recommendedName>
        <fullName evidence="6">Smr domain-containing protein</fullName>
    </recommendedName>
</protein>
<evidence type="ECO:0000259" key="1">
    <source>
        <dbReference type="PROSITE" id="PS50030"/>
    </source>
</evidence>
<proteinExistence type="predicted"/>
<dbReference type="Gene3D" id="1.10.8.10">
    <property type="entry name" value="DNA helicase RuvA subunit, C-terminal domain"/>
    <property type="match status" value="2"/>
</dbReference>
<dbReference type="EMBL" id="CAEFZW010000013">
    <property type="protein sequence ID" value="CAB4257172.1"/>
    <property type="molecule type" value="Genomic_DNA"/>
</dbReference>
<reference evidence="4 5" key="1">
    <citation type="submission" date="2020-05" db="EMBL/GenBank/DDBJ databases">
        <authorList>
            <person name="Casaregola S."/>
            <person name="Devillers H."/>
            <person name="Grondin C."/>
        </authorList>
    </citation>
    <scope>NUCLEOTIDE SEQUENCE [LARGE SCALE GENOMIC DNA]</scope>
    <source>
        <strain evidence="4 5">CLIB 1767</strain>
    </source>
</reference>
<dbReference type="PANTHER" id="PTHR46535:SF1">
    <property type="entry name" value="NEDD4-BINDING PROTEIN 2"/>
    <property type="match status" value="1"/>
</dbReference>
<dbReference type="PROSITE" id="PS51140">
    <property type="entry name" value="CUE"/>
    <property type="match status" value="1"/>
</dbReference>
<comment type="caution">
    <text evidence="4">The sequence shown here is derived from an EMBL/GenBank/DDBJ whole genome shotgun (WGS) entry which is preliminary data.</text>
</comment>
<gene>
    <name evidence="4" type="ORF">KABA2_13S04598</name>
</gene>
<dbReference type="InterPro" id="IPR052772">
    <property type="entry name" value="Endo/PolyKinase_Domain-Protein"/>
</dbReference>
<dbReference type="PANTHER" id="PTHR46535">
    <property type="entry name" value="NEDD4-BINDING PROTEIN 2"/>
    <property type="match status" value="1"/>
</dbReference>
<dbReference type="InterPro" id="IPR003892">
    <property type="entry name" value="CUE"/>
</dbReference>
<dbReference type="Proteomes" id="UP000644660">
    <property type="component" value="Unassembled WGS sequence"/>
</dbReference>
<dbReference type="InterPro" id="IPR015940">
    <property type="entry name" value="UBA"/>
</dbReference>
<dbReference type="RefSeq" id="XP_041409016.1">
    <property type="nucleotide sequence ID" value="XM_041553082.1"/>
</dbReference>
<dbReference type="GO" id="GO:0004519">
    <property type="term" value="F:endonuclease activity"/>
    <property type="evidence" value="ECO:0007669"/>
    <property type="project" value="TreeGrafter"/>
</dbReference>
<keyword evidence="5" id="KW-1185">Reference proteome</keyword>
<dbReference type="PROSITE" id="PS50030">
    <property type="entry name" value="UBA"/>
    <property type="match status" value="1"/>
</dbReference>
<dbReference type="GeneID" id="64860282"/>
<dbReference type="PROSITE" id="PS50828">
    <property type="entry name" value="SMR"/>
    <property type="match status" value="1"/>
</dbReference>
<sequence>MTDNEETSKDLQSNFDVVVDDSKLCQLLEMFPNVATASIINALRSSKNDMDLAISFLLSDIANDVNINSTPNDEENIKTPELVDLYEMFPKINSNIIRSYYDSQKRDVKETIIALLDYEILSTEDAEDQKRVEKRIKNSTEDNSMNKWKSYDEKINLILKFTEVEDVTAERYYQQNHRNPLMAIISIIQNQIKYKQPPRPATVPSYASKTKIQPGGRVQSVRGFAYKPKNLEYEKVRSSTTCKIDHNLRLWSNRENYVYSKSSPEIMELDSLISSNIDFRSVNPIFVTNAIKYYNGCVSQTVNLLILLCSNRCSKFTFINKENSSSGFIETSCWKSNSSIKRPHGSFVTTIKDKKQEVQPQSHESDIDYTLNHLFENYKLDFHGLLPSQAVGILSKALRKWWNTELEERELSRKRLNLVNVCCVNPLIIITGRGIHSIGGVSKVRIQVKKFLKNNNYVFDEEPSFFTVYGRRSN</sequence>
<dbReference type="SUPFAM" id="SSF160443">
    <property type="entry name" value="SMR domain-like"/>
    <property type="match status" value="1"/>
</dbReference>
<dbReference type="InterPro" id="IPR009060">
    <property type="entry name" value="UBA-like_sf"/>
</dbReference>
<evidence type="ECO:0008006" key="6">
    <source>
        <dbReference type="Google" id="ProtNLM"/>
    </source>
</evidence>
<evidence type="ECO:0000313" key="4">
    <source>
        <dbReference type="EMBL" id="CAB4257172.1"/>
    </source>
</evidence>
<feature type="domain" description="CUE" evidence="3">
    <location>
        <begin position="19"/>
        <end position="62"/>
    </location>
</feature>
<dbReference type="Gene3D" id="3.30.1370.110">
    <property type="match status" value="1"/>
</dbReference>
<feature type="domain" description="Smr" evidence="2">
    <location>
        <begin position="380"/>
        <end position="453"/>
    </location>
</feature>
<evidence type="ECO:0000313" key="5">
    <source>
        <dbReference type="Proteomes" id="UP000644660"/>
    </source>
</evidence>
<dbReference type="InterPro" id="IPR036063">
    <property type="entry name" value="Smr_dom_sf"/>
</dbReference>
<evidence type="ECO:0000259" key="2">
    <source>
        <dbReference type="PROSITE" id="PS50828"/>
    </source>
</evidence>
<name>A0A8H2VKN7_9SACH</name>
<dbReference type="InterPro" id="IPR002625">
    <property type="entry name" value="Smr_dom"/>
</dbReference>
<dbReference type="GO" id="GO:0043130">
    <property type="term" value="F:ubiquitin binding"/>
    <property type="evidence" value="ECO:0007669"/>
    <property type="project" value="InterPro"/>
</dbReference>
<feature type="domain" description="UBA" evidence="1">
    <location>
        <begin position="18"/>
        <end position="60"/>
    </location>
</feature>
<dbReference type="CDD" id="cd14279">
    <property type="entry name" value="CUE"/>
    <property type="match status" value="1"/>
</dbReference>
<dbReference type="OrthoDB" id="4080456at2759"/>
<dbReference type="GO" id="GO:0005634">
    <property type="term" value="C:nucleus"/>
    <property type="evidence" value="ECO:0007669"/>
    <property type="project" value="TreeGrafter"/>
</dbReference>
<accession>A0A8H2VKN7</accession>